<evidence type="ECO:0000313" key="4">
    <source>
        <dbReference type="Proteomes" id="UP001141806"/>
    </source>
</evidence>
<dbReference type="Pfam" id="PF01535">
    <property type="entry name" value="PPR"/>
    <property type="match status" value="4"/>
</dbReference>
<dbReference type="GO" id="GO:0009451">
    <property type="term" value="P:RNA modification"/>
    <property type="evidence" value="ECO:0007669"/>
    <property type="project" value="InterPro"/>
</dbReference>
<dbReference type="Proteomes" id="UP001141806">
    <property type="component" value="Unassembled WGS sequence"/>
</dbReference>
<evidence type="ECO:0000313" key="3">
    <source>
        <dbReference type="EMBL" id="KAJ4954686.1"/>
    </source>
</evidence>
<dbReference type="FunFam" id="1.25.40.10:FF:000348">
    <property type="entry name" value="Pentatricopeptide repeat-containing protein chloroplastic"/>
    <property type="match status" value="1"/>
</dbReference>
<dbReference type="Pfam" id="PF12854">
    <property type="entry name" value="PPR_1"/>
    <property type="match status" value="1"/>
</dbReference>
<dbReference type="InterPro" id="IPR011990">
    <property type="entry name" value="TPR-like_helical_dom_sf"/>
</dbReference>
<evidence type="ECO:0000256" key="2">
    <source>
        <dbReference type="PROSITE-ProRule" id="PRU00708"/>
    </source>
</evidence>
<dbReference type="FunFam" id="1.25.40.10:FF:000090">
    <property type="entry name" value="Pentatricopeptide repeat-containing protein, chloroplastic"/>
    <property type="match status" value="1"/>
</dbReference>
<dbReference type="InterPro" id="IPR046848">
    <property type="entry name" value="E_motif"/>
</dbReference>
<reference evidence="3" key="1">
    <citation type="journal article" date="2023" name="Plant J.">
        <title>The genome of the king protea, Protea cynaroides.</title>
        <authorList>
            <person name="Chang J."/>
            <person name="Duong T.A."/>
            <person name="Schoeman C."/>
            <person name="Ma X."/>
            <person name="Roodt D."/>
            <person name="Barker N."/>
            <person name="Li Z."/>
            <person name="Van de Peer Y."/>
            <person name="Mizrachi E."/>
        </authorList>
    </citation>
    <scope>NUCLEOTIDE SEQUENCE</scope>
    <source>
        <tissue evidence="3">Young leaves</tissue>
    </source>
</reference>
<dbReference type="Gene3D" id="1.25.40.10">
    <property type="entry name" value="Tetratricopeptide repeat domain"/>
    <property type="match status" value="5"/>
</dbReference>
<comment type="caution">
    <text evidence="3">The sequence shown here is derived from an EMBL/GenBank/DDBJ whole genome shotgun (WGS) entry which is preliminary data.</text>
</comment>
<dbReference type="InterPro" id="IPR002885">
    <property type="entry name" value="PPR_rpt"/>
</dbReference>
<evidence type="ECO:0008006" key="5">
    <source>
        <dbReference type="Google" id="ProtNLM"/>
    </source>
</evidence>
<name>A0A9Q0GX43_9MAGN</name>
<dbReference type="AlphaFoldDB" id="A0A9Q0GX43"/>
<dbReference type="InterPro" id="IPR046960">
    <property type="entry name" value="PPR_At4g14850-like_plant"/>
</dbReference>
<dbReference type="OrthoDB" id="185373at2759"/>
<dbReference type="EMBL" id="JAMYWD010000011">
    <property type="protein sequence ID" value="KAJ4954686.1"/>
    <property type="molecule type" value="Genomic_DNA"/>
</dbReference>
<dbReference type="PANTHER" id="PTHR47926">
    <property type="entry name" value="PENTATRICOPEPTIDE REPEAT-CONTAINING PROTEIN"/>
    <property type="match status" value="1"/>
</dbReference>
<gene>
    <name evidence="3" type="ORF">NE237_011469</name>
</gene>
<feature type="repeat" description="PPR" evidence="2">
    <location>
        <begin position="280"/>
        <end position="314"/>
    </location>
</feature>
<keyword evidence="4" id="KW-1185">Reference proteome</keyword>
<dbReference type="PANTHER" id="PTHR47926:SF437">
    <property type="entry name" value="PENTACOTRIPEPTIDE-REPEAT REGION OF PRORP DOMAIN-CONTAINING PROTEIN"/>
    <property type="match status" value="1"/>
</dbReference>
<protein>
    <recommendedName>
        <fullName evidence="5">Chlororespiratory reduction 4</fullName>
    </recommendedName>
</protein>
<keyword evidence="1" id="KW-0677">Repeat</keyword>
<dbReference type="NCBIfam" id="TIGR00756">
    <property type="entry name" value="PPR"/>
    <property type="match status" value="7"/>
</dbReference>
<feature type="repeat" description="PPR" evidence="2">
    <location>
        <begin position="218"/>
        <end position="252"/>
    </location>
</feature>
<dbReference type="PROSITE" id="PS51375">
    <property type="entry name" value="PPR"/>
    <property type="match status" value="5"/>
</dbReference>
<feature type="repeat" description="PPR" evidence="2">
    <location>
        <begin position="417"/>
        <end position="451"/>
    </location>
</feature>
<dbReference type="GO" id="GO:0003723">
    <property type="term" value="F:RNA binding"/>
    <property type="evidence" value="ECO:0007669"/>
    <property type="project" value="InterPro"/>
</dbReference>
<organism evidence="3 4">
    <name type="scientific">Protea cynaroides</name>
    <dbReference type="NCBI Taxonomy" id="273540"/>
    <lineage>
        <taxon>Eukaryota</taxon>
        <taxon>Viridiplantae</taxon>
        <taxon>Streptophyta</taxon>
        <taxon>Embryophyta</taxon>
        <taxon>Tracheophyta</taxon>
        <taxon>Spermatophyta</taxon>
        <taxon>Magnoliopsida</taxon>
        <taxon>Proteales</taxon>
        <taxon>Proteaceae</taxon>
        <taxon>Protea</taxon>
    </lineage>
</organism>
<proteinExistence type="predicted"/>
<sequence length="615" mass="69951">MREEQSLWSPIERKCLALLQRRNTWNSILQIHAFMHRNSLETNVNLLTKFIIVCSSVAVSVGQSDPLVGVRHARCVFDHRCHRDDTFLSNSMIRAHVDRNQFKESVHLYRYLRSKTLFASNDYTFSSLVKSCGFNLAIKEGQQFHNQVMKMGFGSDLIVSTGIVDMYVKFGNLTFARTLFDEMPHRSEVSWTVILVGYARTGEVETAKELFNHMPQKDLVAFNAMIDAFVKSGNVDSARELFNEMPERNVVSWTTLICGYCKNGNLQAARLLFNAMPEKNLISWNAIIGGYCQNKRPQEALELFREMQSYALLEPDEVTIVSILPAIADLGVLDLGGWIHRYVRRKKLDKARNVCTALVDMYAKCGEVLKSKQVFDQMHDREAASWNAMINGFAINGCAKEALEVFLEMQKEGVEPNEITMLGVLSACNHGGLVEEGKKWFQEMEGHGLSPGVEHYGCLIDILGRAGHLEEAEQLIEKMPCEINGIILSSFLFACGRCGDVLRAEKMMKRAFEMEPKNDGNYIMLSNLYAGERRWKDVEEIKGLMRRNGTRKEAGCSVIEVDGRTWEFIAGDRVHSQWQLIDWVLGQLLEHMRGETLDHVIQGMSIENYYPLQLG</sequence>
<accession>A0A9Q0GX43</accession>
<dbReference type="SUPFAM" id="SSF48452">
    <property type="entry name" value="TPR-like"/>
    <property type="match status" value="1"/>
</dbReference>
<feature type="repeat" description="PPR" evidence="2">
    <location>
        <begin position="187"/>
        <end position="217"/>
    </location>
</feature>
<dbReference type="Pfam" id="PF20431">
    <property type="entry name" value="E_motif"/>
    <property type="match status" value="1"/>
</dbReference>
<feature type="repeat" description="PPR" evidence="2">
    <location>
        <begin position="382"/>
        <end position="416"/>
    </location>
</feature>
<dbReference type="Pfam" id="PF13041">
    <property type="entry name" value="PPR_2"/>
    <property type="match status" value="2"/>
</dbReference>
<evidence type="ECO:0000256" key="1">
    <source>
        <dbReference type="ARBA" id="ARBA00022737"/>
    </source>
</evidence>